<dbReference type="CDD" id="cd00085">
    <property type="entry name" value="HNHc"/>
    <property type="match status" value="1"/>
</dbReference>
<dbReference type="Pfam" id="PF01844">
    <property type="entry name" value="HNH"/>
    <property type="match status" value="1"/>
</dbReference>
<dbReference type="Gene3D" id="1.10.30.50">
    <property type="match status" value="1"/>
</dbReference>
<evidence type="ECO:0000313" key="2">
    <source>
        <dbReference type="EMBL" id="MSC57767.1"/>
    </source>
</evidence>
<dbReference type="InterPro" id="IPR002711">
    <property type="entry name" value="HNH"/>
</dbReference>
<keyword evidence="2" id="KW-0378">Hydrolase</keyword>
<evidence type="ECO:0000259" key="1">
    <source>
        <dbReference type="SMART" id="SM00507"/>
    </source>
</evidence>
<dbReference type="SMART" id="SM00507">
    <property type="entry name" value="HNHc"/>
    <property type="match status" value="1"/>
</dbReference>
<protein>
    <submittedName>
        <fullName evidence="2">HNH endonuclease</fullName>
    </submittedName>
</protein>
<gene>
    <name evidence="2" type="ORF">GKE48_09985</name>
</gene>
<feature type="domain" description="HNH nuclease" evidence="1">
    <location>
        <begin position="16"/>
        <end position="71"/>
    </location>
</feature>
<keyword evidence="2" id="KW-0255">Endonuclease</keyword>
<dbReference type="AlphaFoldDB" id="A0A7C9KZ74"/>
<reference evidence="2 3" key="1">
    <citation type="journal article" date="2019" name="Nat. Med.">
        <title>A library of human gut bacterial isolates paired with longitudinal multiomics data enables mechanistic microbiome research.</title>
        <authorList>
            <person name="Poyet M."/>
            <person name="Groussin M."/>
            <person name="Gibbons S.M."/>
            <person name="Avila-Pacheco J."/>
            <person name="Jiang X."/>
            <person name="Kearney S.M."/>
            <person name="Perrotta A.R."/>
            <person name="Berdy B."/>
            <person name="Zhao S."/>
            <person name="Lieberman T.D."/>
            <person name="Swanson P.K."/>
            <person name="Smith M."/>
            <person name="Roesemann S."/>
            <person name="Alexander J.E."/>
            <person name="Rich S.A."/>
            <person name="Livny J."/>
            <person name="Vlamakis H."/>
            <person name="Clish C."/>
            <person name="Bullock K."/>
            <person name="Deik A."/>
            <person name="Scott J."/>
            <person name="Pierce K.A."/>
            <person name="Xavier R.J."/>
            <person name="Alm E.J."/>
        </authorList>
    </citation>
    <scope>NUCLEOTIDE SEQUENCE [LARGE SCALE GENOMIC DNA]</scope>
    <source>
        <strain evidence="2 3">BIOML-A1</strain>
    </source>
</reference>
<dbReference type="GO" id="GO:0003676">
    <property type="term" value="F:nucleic acid binding"/>
    <property type="evidence" value="ECO:0007669"/>
    <property type="project" value="InterPro"/>
</dbReference>
<accession>A0A7C9KZ74</accession>
<dbReference type="InterPro" id="IPR003615">
    <property type="entry name" value="HNH_nuc"/>
</dbReference>
<comment type="caution">
    <text evidence="2">The sequence shown here is derived from an EMBL/GenBank/DDBJ whole genome shotgun (WGS) entry which is preliminary data.</text>
</comment>
<dbReference type="GO" id="GO:0004519">
    <property type="term" value="F:endonuclease activity"/>
    <property type="evidence" value="ECO:0007669"/>
    <property type="project" value="UniProtKB-KW"/>
</dbReference>
<dbReference type="GO" id="GO:0008270">
    <property type="term" value="F:zinc ion binding"/>
    <property type="evidence" value="ECO:0007669"/>
    <property type="project" value="InterPro"/>
</dbReference>
<proteinExistence type="predicted"/>
<sequence>MKEWAKEFYHSKNWKDTRLAYLKAQHYLCERCGEPAKVVHHKHYLTKRNINNTDITLNWDNLEALCQDCHNKEHHAAADTRRYRFDADGNVIATTP</sequence>
<keyword evidence="2" id="KW-0540">Nuclease</keyword>
<dbReference type="EMBL" id="WKRD01000007">
    <property type="protein sequence ID" value="MSC57767.1"/>
    <property type="molecule type" value="Genomic_DNA"/>
</dbReference>
<dbReference type="RefSeq" id="WP_154301003.1">
    <property type="nucleotide sequence ID" value="NZ_WKRD01000007.1"/>
</dbReference>
<evidence type="ECO:0000313" key="3">
    <source>
        <dbReference type="Proteomes" id="UP000481964"/>
    </source>
</evidence>
<organism evidence="2 3">
    <name type="scientific">Lachnospira eligens</name>
    <dbReference type="NCBI Taxonomy" id="39485"/>
    <lineage>
        <taxon>Bacteria</taxon>
        <taxon>Bacillati</taxon>
        <taxon>Bacillota</taxon>
        <taxon>Clostridia</taxon>
        <taxon>Lachnospirales</taxon>
        <taxon>Lachnospiraceae</taxon>
        <taxon>Lachnospira</taxon>
    </lineage>
</organism>
<dbReference type="Proteomes" id="UP000481964">
    <property type="component" value="Unassembled WGS sequence"/>
</dbReference>
<name>A0A7C9KZ74_9FIRM</name>